<dbReference type="InterPro" id="IPR000182">
    <property type="entry name" value="GNAT_dom"/>
</dbReference>
<sequence>MTTTLRPEGAEEPLPGGGRTRRWGICVNGRPVGGLRTTALPRDGRWWGEIAELEVREGHRRGRATVGALAAEEVLRGWGCARVDVTVPEQAAAALRLAHALGYTERMRNMAKRLDTAPVLPPGLGLRPITGEEYPAWLESVRAGYLHDLRGSGLTEPQARAKSDADHGQVLAQGPATPGVALRRLVDAQGRVLGSLWLHLHQDVLPDGGPLAWVMVVEVAEAHRGRGHGRTLMLAAEGECLAAGVRDLGLNVFSANRVAIALYESLGYRVTRRTLGKPLL</sequence>
<comment type="caution">
    <text evidence="5">The sequence shown here is derived from an EMBL/GenBank/DDBJ whole genome shotgun (WGS) entry which is preliminary data.</text>
</comment>
<reference evidence="6" key="1">
    <citation type="journal article" date="2019" name="Int. J. Syst. Evol. Microbiol.">
        <title>The Global Catalogue of Microorganisms (GCM) 10K type strain sequencing project: providing services to taxonomists for standard genome sequencing and annotation.</title>
        <authorList>
            <consortium name="The Broad Institute Genomics Platform"/>
            <consortium name="The Broad Institute Genome Sequencing Center for Infectious Disease"/>
            <person name="Wu L."/>
            <person name="Ma J."/>
        </authorList>
    </citation>
    <scope>NUCLEOTIDE SEQUENCE [LARGE SCALE GENOMIC DNA]</scope>
    <source>
        <strain evidence="6">CGMCC 1.12859</strain>
    </source>
</reference>
<name>A0ABW2GCN7_9ACTN</name>
<dbReference type="CDD" id="cd04301">
    <property type="entry name" value="NAT_SF"/>
    <property type="match status" value="1"/>
</dbReference>
<protein>
    <submittedName>
        <fullName evidence="5">GNAT family N-acetyltransferase</fullName>
    </submittedName>
</protein>
<accession>A0ABW2GCN7</accession>
<feature type="region of interest" description="Disordered" evidence="3">
    <location>
        <begin position="1"/>
        <end position="21"/>
    </location>
</feature>
<evidence type="ECO:0000313" key="5">
    <source>
        <dbReference type="EMBL" id="MFC7185213.1"/>
    </source>
</evidence>
<dbReference type="SUPFAM" id="SSF55729">
    <property type="entry name" value="Acyl-CoA N-acyltransferases (Nat)"/>
    <property type="match status" value="2"/>
</dbReference>
<dbReference type="PROSITE" id="PS51186">
    <property type="entry name" value="GNAT"/>
    <property type="match status" value="2"/>
</dbReference>
<feature type="domain" description="N-acetyltransferase" evidence="4">
    <location>
        <begin position="1"/>
        <end position="127"/>
    </location>
</feature>
<gene>
    <name evidence="5" type="ORF">ACFQMG_37280</name>
</gene>
<dbReference type="EMBL" id="JBHTAJ010000159">
    <property type="protein sequence ID" value="MFC7185213.1"/>
    <property type="molecule type" value="Genomic_DNA"/>
</dbReference>
<evidence type="ECO:0000259" key="4">
    <source>
        <dbReference type="PROSITE" id="PS51186"/>
    </source>
</evidence>
<dbReference type="PANTHER" id="PTHR43877">
    <property type="entry name" value="AMINOALKYLPHOSPHONATE N-ACETYLTRANSFERASE-RELATED-RELATED"/>
    <property type="match status" value="1"/>
</dbReference>
<dbReference type="InterPro" id="IPR050832">
    <property type="entry name" value="Bact_Acetyltransf"/>
</dbReference>
<keyword evidence="6" id="KW-1185">Reference proteome</keyword>
<feature type="domain" description="N-acetyltransferase" evidence="4">
    <location>
        <begin position="124"/>
        <end position="280"/>
    </location>
</feature>
<evidence type="ECO:0000256" key="2">
    <source>
        <dbReference type="ARBA" id="ARBA00023315"/>
    </source>
</evidence>
<keyword evidence="2" id="KW-0012">Acyltransferase</keyword>
<dbReference type="Proteomes" id="UP001596435">
    <property type="component" value="Unassembled WGS sequence"/>
</dbReference>
<keyword evidence="1" id="KW-0808">Transferase</keyword>
<dbReference type="InterPro" id="IPR016181">
    <property type="entry name" value="Acyl_CoA_acyltransferase"/>
</dbReference>
<evidence type="ECO:0000313" key="6">
    <source>
        <dbReference type="Proteomes" id="UP001596435"/>
    </source>
</evidence>
<evidence type="ECO:0000256" key="1">
    <source>
        <dbReference type="ARBA" id="ARBA00022679"/>
    </source>
</evidence>
<dbReference type="Pfam" id="PF00583">
    <property type="entry name" value="Acetyltransf_1"/>
    <property type="match status" value="2"/>
</dbReference>
<evidence type="ECO:0000256" key="3">
    <source>
        <dbReference type="SAM" id="MobiDB-lite"/>
    </source>
</evidence>
<organism evidence="5 6">
    <name type="scientific">Kitasatospora paranensis</name>
    <dbReference type="NCBI Taxonomy" id="258053"/>
    <lineage>
        <taxon>Bacteria</taxon>
        <taxon>Bacillati</taxon>
        <taxon>Actinomycetota</taxon>
        <taxon>Actinomycetes</taxon>
        <taxon>Kitasatosporales</taxon>
        <taxon>Streptomycetaceae</taxon>
        <taxon>Kitasatospora</taxon>
    </lineage>
</organism>
<dbReference type="Gene3D" id="3.40.630.30">
    <property type="match status" value="2"/>
</dbReference>
<proteinExistence type="predicted"/>
<dbReference type="RefSeq" id="WP_345708398.1">
    <property type="nucleotide sequence ID" value="NZ_BAABKV010000001.1"/>
</dbReference>